<accession>A0A3M6A9R5</accession>
<dbReference type="EMBL" id="RBUM01000212">
    <property type="protein sequence ID" value="RMV16039.1"/>
    <property type="molecule type" value="Genomic_DNA"/>
</dbReference>
<feature type="transmembrane region" description="Helical" evidence="1">
    <location>
        <begin position="6"/>
        <end position="31"/>
    </location>
</feature>
<dbReference type="AlphaFoldDB" id="A0A3M6A9R5"/>
<evidence type="ECO:0000313" key="2">
    <source>
        <dbReference type="EMBL" id="RMV16039.1"/>
    </source>
</evidence>
<comment type="caution">
    <text evidence="2">The sequence shown here is derived from an EMBL/GenBank/DDBJ whole genome shotgun (WGS) entry which is preliminary data.</text>
</comment>
<keyword evidence="1" id="KW-0812">Transmembrane</keyword>
<proteinExistence type="predicted"/>
<keyword evidence="1" id="KW-1133">Transmembrane helix</keyword>
<organism evidence="2 3">
    <name type="scientific">Pseudomonas savastanoi</name>
    <name type="common">Pseudomonas syringae pv. savastanoi</name>
    <dbReference type="NCBI Taxonomy" id="29438"/>
    <lineage>
        <taxon>Bacteria</taxon>
        <taxon>Pseudomonadati</taxon>
        <taxon>Pseudomonadota</taxon>
        <taxon>Gammaproteobacteria</taxon>
        <taxon>Pseudomonadales</taxon>
        <taxon>Pseudomonadaceae</taxon>
        <taxon>Pseudomonas</taxon>
    </lineage>
</organism>
<protein>
    <submittedName>
        <fullName evidence="2">Uncharacterized protein</fullName>
    </submittedName>
</protein>
<sequence length="32" mass="3682">MFSNLIVPYIGEGGHVLLQMLPGWVLVYMLYQ</sequence>
<evidence type="ECO:0000256" key="1">
    <source>
        <dbReference type="SAM" id="Phobius"/>
    </source>
</evidence>
<name>A0A3M6A9R5_PSESS</name>
<evidence type="ECO:0000313" key="3">
    <source>
        <dbReference type="Proteomes" id="UP000270795"/>
    </source>
</evidence>
<keyword evidence="1" id="KW-0472">Membrane</keyword>
<dbReference type="Proteomes" id="UP000270795">
    <property type="component" value="Unassembled WGS sequence"/>
</dbReference>
<reference evidence="2 3" key="1">
    <citation type="submission" date="2018-08" db="EMBL/GenBank/DDBJ databases">
        <title>Recombination of ecologically and evolutionarily significant loci maintains genetic cohesion in the Pseudomonas syringae species complex.</title>
        <authorList>
            <person name="Dillon M."/>
            <person name="Thakur S."/>
            <person name="Almeida R.N.D."/>
            <person name="Weir B.S."/>
            <person name="Guttman D.S."/>
        </authorList>
    </citation>
    <scope>NUCLEOTIDE SEQUENCE [LARGE SCALE GENOMIC DNA]</scope>
    <source>
        <strain evidence="2 3">ICMP 11899</strain>
    </source>
</reference>
<gene>
    <name evidence="2" type="ORF">ALP17_200051</name>
</gene>